<dbReference type="AlphaFoldDB" id="A0A164ZAY7"/>
<name>A0A164ZAY7_9CRUS</name>
<protein>
    <submittedName>
        <fullName evidence="1">Uncharacterized protein</fullName>
    </submittedName>
</protein>
<evidence type="ECO:0000313" key="1">
    <source>
        <dbReference type="EMBL" id="KZS16145.1"/>
    </source>
</evidence>
<proteinExistence type="predicted"/>
<accession>A0A164ZAY7</accession>
<gene>
    <name evidence="1" type="ORF">APZ42_018165</name>
</gene>
<keyword evidence="2" id="KW-1185">Reference proteome</keyword>
<reference evidence="1 2" key="1">
    <citation type="submission" date="2016-03" db="EMBL/GenBank/DDBJ databases">
        <title>EvidentialGene: Evidence-directed Construction of Genes on Genomes.</title>
        <authorList>
            <person name="Gilbert D.G."/>
            <person name="Choi J.-H."/>
            <person name="Mockaitis K."/>
            <person name="Colbourne J."/>
            <person name="Pfrender M."/>
        </authorList>
    </citation>
    <scope>NUCLEOTIDE SEQUENCE [LARGE SCALE GENOMIC DNA]</scope>
    <source>
        <strain evidence="1 2">Xinb3</strain>
        <tissue evidence="1">Complete organism</tissue>
    </source>
</reference>
<evidence type="ECO:0000313" key="2">
    <source>
        <dbReference type="Proteomes" id="UP000076858"/>
    </source>
</evidence>
<dbReference type="EMBL" id="LRGB01000755">
    <property type="protein sequence ID" value="KZS16145.1"/>
    <property type="molecule type" value="Genomic_DNA"/>
</dbReference>
<comment type="caution">
    <text evidence="1">The sequence shown here is derived from an EMBL/GenBank/DDBJ whole genome shotgun (WGS) entry which is preliminary data.</text>
</comment>
<dbReference type="Proteomes" id="UP000076858">
    <property type="component" value="Unassembled WGS sequence"/>
</dbReference>
<organism evidence="1 2">
    <name type="scientific">Daphnia magna</name>
    <dbReference type="NCBI Taxonomy" id="35525"/>
    <lineage>
        <taxon>Eukaryota</taxon>
        <taxon>Metazoa</taxon>
        <taxon>Ecdysozoa</taxon>
        <taxon>Arthropoda</taxon>
        <taxon>Crustacea</taxon>
        <taxon>Branchiopoda</taxon>
        <taxon>Diplostraca</taxon>
        <taxon>Cladocera</taxon>
        <taxon>Anomopoda</taxon>
        <taxon>Daphniidae</taxon>
        <taxon>Daphnia</taxon>
    </lineage>
</organism>
<sequence>MPFSSHLAKFRTVHEDRVNKNSQFMNNVHAQEVYIFLPIAALSS</sequence>